<proteinExistence type="predicted"/>
<dbReference type="InterPro" id="IPR034904">
    <property type="entry name" value="FSCA_dom_sf"/>
</dbReference>
<dbReference type="InterPro" id="IPR052339">
    <property type="entry name" value="Fe-S_Maturation_MIP18"/>
</dbReference>
<name>A0A5B8S1C5_9BURK</name>
<dbReference type="Gene3D" id="3.30.300.130">
    <property type="entry name" value="Fe-S cluster assembly (FSCA)"/>
    <property type="match status" value="1"/>
</dbReference>
<dbReference type="RefSeq" id="WP_146913999.1">
    <property type="nucleotide sequence ID" value="NZ_CP042344.1"/>
</dbReference>
<evidence type="ECO:0000259" key="1">
    <source>
        <dbReference type="Pfam" id="PF01883"/>
    </source>
</evidence>
<dbReference type="EMBL" id="CP042344">
    <property type="protein sequence ID" value="QEA14387.1"/>
    <property type="molecule type" value="Genomic_DNA"/>
</dbReference>
<dbReference type="NCBIfam" id="TIGR03406">
    <property type="entry name" value="FeS_long_SufT"/>
    <property type="match status" value="1"/>
</dbReference>
<dbReference type="Pfam" id="PF01883">
    <property type="entry name" value="FeS_assembly_P"/>
    <property type="match status" value="1"/>
</dbReference>
<gene>
    <name evidence="2" type="primary">sufT</name>
    <name evidence="2" type="ORF">FOZ74_15870</name>
</gene>
<evidence type="ECO:0000313" key="3">
    <source>
        <dbReference type="Proteomes" id="UP000321199"/>
    </source>
</evidence>
<evidence type="ECO:0000313" key="2">
    <source>
        <dbReference type="EMBL" id="QEA14387.1"/>
    </source>
</evidence>
<feature type="domain" description="MIP18 family-like" evidence="1">
    <location>
        <begin position="90"/>
        <end position="164"/>
    </location>
</feature>
<dbReference type="SUPFAM" id="SSF117916">
    <property type="entry name" value="Fe-S cluster assembly (FSCA) domain-like"/>
    <property type="match status" value="1"/>
</dbReference>
<protein>
    <submittedName>
        <fullName evidence="2">Putative Fe-S cluster assembly protein SufT</fullName>
    </submittedName>
</protein>
<reference evidence="2 3" key="1">
    <citation type="submission" date="2019-07" db="EMBL/GenBank/DDBJ databases">
        <title>Complete genome sequence of Comamonas sp. NLF 7-7 isolated from livestock.</title>
        <authorList>
            <person name="Kim D.H."/>
            <person name="Kim J.G."/>
        </authorList>
    </citation>
    <scope>NUCLEOTIDE SEQUENCE [LARGE SCALE GENOMIC DNA]</scope>
    <source>
        <strain evidence="2 3">NLF 7-7</strain>
    </source>
</reference>
<dbReference type="PANTHER" id="PTHR42831:SF1">
    <property type="entry name" value="FE-S PROTEIN MATURATION AUXILIARY FACTOR YITW"/>
    <property type="match status" value="1"/>
</dbReference>
<accession>A0A5B8S1C5</accession>
<dbReference type="OrthoDB" id="9805360at2"/>
<dbReference type="Proteomes" id="UP000321199">
    <property type="component" value="Chromosome"/>
</dbReference>
<dbReference type="KEGG" id="cof:FOZ74_15870"/>
<keyword evidence="3" id="KW-1185">Reference proteome</keyword>
<dbReference type="InterPro" id="IPR017776">
    <property type="entry name" value="FeS_assembly_SufT_put"/>
</dbReference>
<sequence length="186" mass="20696">MARSRESVLLRRDVVGELVPYGTPYELQEGTWAEITQALGTSFTLLVEGRLVRLGGADADAIGKDQPEAMTVEHDGDDTTDEEIRRLIDEQLHTCYDPEIPVNIVDLGLIYKCELEPYEQEAGKLRITIDMTLTAPGCGMGEVIANEVNDKLLNLPRIEEVTVNIVFDPPWDRSMMTEEAHLALGL</sequence>
<dbReference type="PANTHER" id="PTHR42831">
    <property type="entry name" value="FE-S PROTEIN MATURATION AUXILIARY FACTOR YITW"/>
    <property type="match status" value="1"/>
</dbReference>
<organism evidence="2 3">
    <name type="scientific">Comamonas flocculans</name>
    <dbReference type="NCBI Taxonomy" id="2597701"/>
    <lineage>
        <taxon>Bacteria</taxon>
        <taxon>Pseudomonadati</taxon>
        <taxon>Pseudomonadota</taxon>
        <taxon>Betaproteobacteria</taxon>
        <taxon>Burkholderiales</taxon>
        <taxon>Comamonadaceae</taxon>
        <taxon>Comamonas</taxon>
    </lineage>
</organism>
<dbReference type="AlphaFoldDB" id="A0A5B8S1C5"/>
<dbReference type="InterPro" id="IPR002744">
    <property type="entry name" value="MIP18-like"/>
</dbReference>